<dbReference type="GO" id="GO:0015689">
    <property type="term" value="P:molybdate ion transport"/>
    <property type="evidence" value="ECO:0007669"/>
    <property type="project" value="InterPro"/>
</dbReference>
<dbReference type="KEGG" id="hfe:HFELIS_11090"/>
<comment type="similarity">
    <text evidence="1">Belongs to the bacterial solute-binding protein ModA family.</text>
</comment>
<dbReference type="InterPro" id="IPR044084">
    <property type="entry name" value="AvModA-like_subst-bd"/>
</dbReference>
<dbReference type="eggNOG" id="COG0725">
    <property type="taxonomic scope" value="Bacteria"/>
</dbReference>
<dbReference type="CDD" id="cd13539">
    <property type="entry name" value="PBP2_AvModA"/>
    <property type="match status" value="1"/>
</dbReference>
<dbReference type="GeneID" id="36133786"/>
<evidence type="ECO:0000256" key="4">
    <source>
        <dbReference type="PIRSR" id="PIRSR004846-1"/>
    </source>
</evidence>
<dbReference type="Gene3D" id="3.40.190.10">
    <property type="entry name" value="Periplasmic binding protein-like II"/>
    <property type="match status" value="2"/>
</dbReference>
<dbReference type="STRING" id="936155.HFELIS_11090"/>
<feature type="binding site" evidence="4">
    <location>
        <position position="52"/>
    </location>
    <ligand>
        <name>molybdate</name>
        <dbReference type="ChEBI" id="CHEBI:36264"/>
    </ligand>
</feature>
<dbReference type="InterPro" id="IPR005950">
    <property type="entry name" value="ModA"/>
</dbReference>
<evidence type="ECO:0000313" key="6">
    <source>
        <dbReference type="Proteomes" id="UP000007934"/>
    </source>
</evidence>
<dbReference type="AlphaFoldDB" id="E7ADD6"/>
<dbReference type="EMBL" id="FQ670179">
    <property type="protein sequence ID" value="CBY83193.1"/>
    <property type="molecule type" value="Genomic_DNA"/>
</dbReference>
<reference evidence="5 6" key="1">
    <citation type="journal article" date="2011" name="Genome Biol. Evol.">
        <title>Comparative whole genome sequence analysis of the carcinogenic bacterial model pathogen Helicobacter felis.</title>
        <authorList>
            <person name="Arnold I.C."/>
            <person name="Zigova Z."/>
            <person name="Holden M."/>
            <person name="Lawley T.D."/>
            <person name="Rad R."/>
            <person name="Dougan G."/>
            <person name="Falkow S."/>
            <person name="Bentley S.D."/>
            <person name="Muller A."/>
        </authorList>
    </citation>
    <scope>NUCLEOTIDE SEQUENCE [LARGE SCALE GENOMIC DNA]</scope>
    <source>
        <strain evidence="6">ATCC 49179 / CCUG 28539 / NCTC 12436 / CS1</strain>
    </source>
</reference>
<dbReference type="RefSeq" id="WP_013469557.1">
    <property type="nucleotide sequence ID" value="NC_014810.2"/>
</dbReference>
<evidence type="ECO:0000313" key="5">
    <source>
        <dbReference type="EMBL" id="CBY83193.1"/>
    </source>
</evidence>
<protein>
    <submittedName>
        <fullName evidence="5">Molybdate-ATP binding lipoprotein</fullName>
    </submittedName>
</protein>
<dbReference type="Proteomes" id="UP000007934">
    <property type="component" value="Chromosome"/>
</dbReference>
<gene>
    <name evidence="5" type="primary">modA</name>
    <name evidence="5" type="ordered locus">Hfelis_11090</name>
</gene>
<dbReference type="NCBIfam" id="TIGR01256">
    <property type="entry name" value="modA"/>
    <property type="match status" value="1"/>
</dbReference>
<dbReference type="PIRSF" id="PIRSF004846">
    <property type="entry name" value="ModA"/>
    <property type="match status" value="1"/>
</dbReference>
<dbReference type="PANTHER" id="PTHR30632:SF14">
    <property type="entry name" value="TUNGSTATE_MOLYBDATE_CHROMATE-BINDING PROTEIN MODA"/>
    <property type="match status" value="1"/>
</dbReference>
<organism evidence="5 6">
    <name type="scientific">Helicobacter felis (strain ATCC 49179 / CCUG 28539 / NCTC 12436 / CS1)</name>
    <dbReference type="NCBI Taxonomy" id="936155"/>
    <lineage>
        <taxon>Bacteria</taxon>
        <taxon>Pseudomonadati</taxon>
        <taxon>Campylobacterota</taxon>
        <taxon>Epsilonproteobacteria</taxon>
        <taxon>Campylobacterales</taxon>
        <taxon>Helicobacteraceae</taxon>
        <taxon>Helicobacter</taxon>
    </lineage>
</organism>
<name>E7ADD6_HELFC</name>
<evidence type="ECO:0000256" key="3">
    <source>
        <dbReference type="ARBA" id="ARBA00022729"/>
    </source>
</evidence>
<dbReference type="GO" id="GO:0046872">
    <property type="term" value="F:metal ion binding"/>
    <property type="evidence" value="ECO:0007669"/>
    <property type="project" value="UniProtKB-KW"/>
</dbReference>
<dbReference type="HOGENOM" id="CLU_065520_1_0_7"/>
<evidence type="ECO:0000256" key="2">
    <source>
        <dbReference type="ARBA" id="ARBA00022723"/>
    </source>
</evidence>
<accession>E7ADD6</accession>
<feature type="binding site" evidence="4">
    <location>
        <position position="156"/>
    </location>
    <ligand>
        <name>molybdate</name>
        <dbReference type="ChEBI" id="CHEBI:36264"/>
    </ligand>
</feature>
<keyword evidence="4" id="KW-0500">Molybdenum</keyword>
<dbReference type="Pfam" id="PF13531">
    <property type="entry name" value="SBP_bac_11"/>
    <property type="match status" value="1"/>
</dbReference>
<keyword evidence="5" id="KW-0449">Lipoprotein</keyword>
<dbReference type="SUPFAM" id="SSF53850">
    <property type="entry name" value="Periplasmic binding protein-like II"/>
    <property type="match status" value="1"/>
</dbReference>
<evidence type="ECO:0000256" key="1">
    <source>
        <dbReference type="ARBA" id="ARBA00009175"/>
    </source>
</evidence>
<dbReference type="GO" id="GO:0030973">
    <property type="term" value="F:molybdate ion binding"/>
    <property type="evidence" value="ECO:0007669"/>
    <property type="project" value="InterPro"/>
</dbReference>
<keyword evidence="3" id="KW-0732">Signal</keyword>
<dbReference type="PANTHER" id="PTHR30632">
    <property type="entry name" value="MOLYBDATE-BINDING PERIPLASMIC PROTEIN"/>
    <property type="match status" value="1"/>
</dbReference>
<keyword evidence="6" id="KW-1185">Reference proteome</keyword>
<proteinExistence type="inferred from homology"/>
<keyword evidence="2 4" id="KW-0479">Metal-binding</keyword>
<sequence>MILLVFSVGVAKEAKEVHAAGAANLTQALEEIKRAFLKEHPNVKVSLSFGSSGKLYNQIRQGAPFDLFVSADKKRPLRLSEDKITPYTPKVYAKGVLVLWSKTRLVPSLEVLKGSFEHLSIANPTLAPYGKASMEVLEKLQLAQTLKSRILLGNSIAQANQYVASGGAELGFSALSLMDRRDSKHYYIVPKEYYQPIEQALVLTKAGGKNPLAREFEQFILGQTGRAILKNYGYIVD</sequence>
<dbReference type="InterPro" id="IPR050682">
    <property type="entry name" value="ModA/WtpA"/>
</dbReference>